<organism evidence="3 4">
    <name type="scientific">Rhizomicrobium electricum</name>
    <dbReference type="NCBI Taxonomy" id="480070"/>
    <lineage>
        <taxon>Bacteria</taxon>
        <taxon>Pseudomonadati</taxon>
        <taxon>Pseudomonadota</taxon>
        <taxon>Alphaproteobacteria</taxon>
        <taxon>Micropepsales</taxon>
        <taxon>Micropepsaceae</taxon>
        <taxon>Rhizomicrobium</taxon>
    </lineage>
</organism>
<keyword evidence="4" id="KW-1185">Reference proteome</keyword>
<name>A0ABN1ENP0_9PROT</name>
<evidence type="ECO:0000313" key="4">
    <source>
        <dbReference type="Proteomes" id="UP001499951"/>
    </source>
</evidence>
<dbReference type="EMBL" id="BAAADD010000004">
    <property type="protein sequence ID" value="GAA0569567.1"/>
    <property type="molecule type" value="Genomic_DNA"/>
</dbReference>
<dbReference type="Gene3D" id="3.40.50.150">
    <property type="entry name" value="Vaccinia Virus protein VP39"/>
    <property type="match status" value="1"/>
</dbReference>
<dbReference type="PANTHER" id="PTHR44068:SF11">
    <property type="entry name" value="GERANYL DIPHOSPHATE 2-C-METHYLTRANSFERASE"/>
    <property type="match status" value="1"/>
</dbReference>
<comment type="caution">
    <text evidence="3">The sequence shown here is derived from an EMBL/GenBank/DDBJ whole genome shotgun (WGS) entry which is preliminary data.</text>
</comment>
<feature type="domain" description="Methyltransferase type 11" evidence="2">
    <location>
        <begin position="45"/>
        <end position="142"/>
    </location>
</feature>
<evidence type="ECO:0000259" key="2">
    <source>
        <dbReference type="Pfam" id="PF08241"/>
    </source>
</evidence>
<proteinExistence type="predicted"/>
<dbReference type="InterPro" id="IPR029063">
    <property type="entry name" value="SAM-dependent_MTases_sf"/>
</dbReference>
<dbReference type="RefSeq" id="WP_166929610.1">
    <property type="nucleotide sequence ID" value="NZ_BAAADD010000004.1"/>
</dbReference>
<protein>
    <recommendedName>
        <fullName evidence="2">Methyltransferase type 11 domain-containing protein</fullName>
    </recommendedName>
</protein>
<dbReference type="SUPFAM" id="SSF53335">
    <property type="entry name" value="S-adenosyl-L-methionine-dependent methyltransferases"/>
    <property type="match status" value="1"/>
</dbReference>
<dbReference type="InterPro" id="IPR050447">
    <property type="entry name" value="Erg6_SMT_methyltransf"/>
</dbReference>
<evidence type="ECO:0000313" key="3">
    <source>
        <dbReference type="EMBL" id="GAA0569567.1"/>
    </source>
</evidence>
<dbReference type="Proteomes" id="UP001499951">
    <property type="component" value="Unassembled WGS sequence"/>
</dbReference>
<reference evidence="3 4" key="1">
    <citation type="journal article" date="2019" name="Int. J. Syst. Evol. Microbiol.">
        <title>The Global Catalogue of Microorganisms (GCM) 10K type strain sequencing project: providing services to taxonomists for standard genome sequencing and annotation.</title>
        <authorList>
            <consortium name="The Broad Institute Genomics Platform"/>
            <consortium name="The Broad Institute Genome Sequencing Center for Infectious Disease"/>
            <person name="Wu L."/>
            <person name="Ma J."/>
        </authorList>
    </citation>
    <scope>NUCLEOTIDE SEQUENCE [LARGE SCALE GENOMIC DNA]</scope>
    <source>
        <strain evidence="3 4">JCM 15089</strain>
    </source>
</reference>
<gene>
    <name evidence="3" type="ORF">GCM10008942_17850</name>
</gene>
<accession>A0ABN1ENP0</accession>
<dbReference type="CDD" id="cd02440">
    <property type="entry name" value="AdoMet_MTases"/>
    <property type="match status" value="1"/>
</dbReference>
<dbReference type="Pfam" id="PF08241">
    <property type="entry name" value="Methyltransf_11"/>
    <property type="match status" value="1"/>
</dbReference>
<keyword evidence="1" id="KW-0808">Transferase</keyword>
<evidence type="ECO:0000256" key="1">
    <source>
        <dbReference type="ARBA" id="ARBA00022679"/>
    </source>
</evidence>
<dbReference type="PANTHER" id="PTHR44068">
    <property type="entry name" value="ZGC:194242"/>
    <property type="match status" value="1"/>
</dbReference>
<sequence>MTWDPVWEKMFRSRPWGKYPSEPLIRFVARNFYSAPDRSQIRLCELGCGPGANLWYMAREGFSVFGIDGSETAIHIARERLDAECAGWTGELQTGDFVHLPYADGVFDGVIDHEAICCAGFEDAKAAYREAWRVLKPGGKFFSRAFAKGCVGDGTGKPAGYNAWYVTKGPTADEGLIRFTALEDVEVLLGGLRQTSLELATWTMNGRQDEVREWLIEAVKEPTP</sequence>
<dbReference type="InterPro" id="IPR013216">
    <property type="entry name" value="Methyltransf_11"/>
</dbReference>